<keyword evidence="1" id="KW-0472">Membrane</keyword>
<feature type="transmembrane region" description="Helical" evidence="1">
    <location>
        <begin position="117"/>
        <end position="138"/>
    </location>
</feature>
<gene>
    <name evidence="2" type="ORF">ACFP90_21575</name>
</gene>
<dbReference type="Proteomes" id="UP001596317">
    <property type="component" value="Unassembled WGS sequence"/>
</dbReference>
<reference evidence="3" key="1">
    <citation type="journal article" date="2019" name="Int. J. Syst. Evol. Microbiol.">
        <title>The Global Catalogue of Microorganisms (GCM) 10K type strain sequencing project: providing services to taxonomists for standard genome sequencing and annotation.</title>
        <authorList>
            <consortium name="The Broad Institute Genomics Platform"/>
            <consortium name="The Broad Institute Genome Sequencing Center for Infectious Disease"/>
            <person name="Wu L."/>
            <person name="Ma J."/>
        </authorList>
    </citation>
    <scope>NUCLEOTIDE SEQUENCE [LARGE SCALE GENOMIC DNA]</scope>
    <source>
        <strain evidence="3">CCUG 63830</strain>
    </source>
</reference>
<dbReference type="RefSeq" id="WP_224612350.1">
    <property type="nucleotide sequence ID" value="NZ_JAIQXV010000026.1"/>
</dbReference>
<name>A0ABW1ZSI1_9DEIO</name>
<dbReference type="EMBL" id="JBHSWB010000002">
    <property type="protein sequence ID" value="MFC6662650.1"/>
    <property type="molecule type" value="Genomic_DNA"/>
</dbReference>
<keyword evidence="1" id="KW-1133">Transmembrane helix</keyword>
<keyword evidence="3" id="KW-1185">Reference proteome</keyword>
<proteinExistence type="predicted"/>
<protein>
    <submittedName>
        <fullName evidence="2">Uncharacterized protein</fullName>
    </submittedName>
</protein>
<evidence type="ECO:0000313" key="2">
    <source>
        <dbReference type="EMBL" id="MFC6662650.1"/>
    </source>
</evidence>
<evidence type="ECO:0000313" key="3">
    <source>
        <dbReference type="Proteomes" id="UP001596317"/>
    </source>
</evidence>
<sequence length="146" mass="15995">MPHALFHANPRTEWTFHGVMTLMGAMTVGTAALSLVLPDPAGTPTLAAFALLIIAISRTIGRSTQLIWSQKNQDEAPSMIELLRGLLMGLPALWAVYVALIGALYNTWMTGNWRFVVIALAVAWAQYAVQVAMGYWAWRRGAATRP</sequence>
<accession>A0ABW1ZSI1</accession>
<comment type="caution">
    <text evidence="2">The sequence shown here is derived from an EMBL/GenBank/DDBJ whole genome shotgun (WGS) entry which is preliminary data.</text>
</comment>
<evidence type="ECO:0000256" key="1">
    <source>
        <dbReference type="SAM" id="Phobius"/>
    </source>
</evidence>
<feature type="transmembrane region" description="Helical" evidence="1">
    <location>
        <begin position="14"/>
        <end position="37"/>
    </location>
</feature>
<feature type="transmembrane region" description="Helical" evidence="1">
    <location>
        <begin position="82"/>
        <end position="105"/>
    </location>
</feature>
<feature type="transmembrane region" description="Helical" evidence="1">
    <location>
        <begin position="43"/>
        <end position="61"/>
    </location>
</feature>
<organism evidence="2 3">
    <name type="scientific">Deinococcus multiflagellatus</name>
    <dbReference type="NCBI Taxonomy" id="1656887"/>
    <lineage>
        <taxon>Bacteria</taxon>
        <taxon>Thermotogati</taxon>
        <taxon>Deinococcota</taxon>
        <taxon>Deinococci</taxon>
        <taxon>Deinococcales</taxon>
        <taxon>Deinococcaceae</taxon>
        <taxon>Deinococcus</taxon>
    </lineage>
</organism>
<keyword evidence="1" id="KW-0812">Transmembrane</keyword>